<dbReference type="InterPro" id="IPR035896">
    <property type="entry name" value="AN1-like_Znf"/>
</dbReference>
<dbReference type="PROSITE" id="PS51039">
    <property type="entry name" value="ZF_AN1"/>
    <property type="match status" value="1"/>
</dbReference>
<dbReference type="SMART" id="SM00154">
    <property type="entry name" value="ZnF_AN1"/>
    <property type="match status" value="1"/>
</dbReference>
<dbReference type="PANTHER" id="PTHR10666">
    <property type="entry name" value="UBIQUITIN"/>
    <property type="match status" value="1"/>
</dbReference>
<dbReference type="Gene3D" id="4.10.1110.10">
    <property type="entry name" value="AN1-like Zinc finger"/>
    <property type="match status" value="1"/>
</dbReference>
<proteinExistence type="predicted"/>
<evidence type="ECO:0000313" key="8">
    <source>
        <dbReference type="EMBL" id="RDL39189.1"/>
    </source>
</evidence>
<dbReference type="InterPro" id="IPR050158">
    <property type="entry name" value="Ubiquitin_ubiquitin-like"/>
</dbReference>
<dbReference type="Pfam" id="PF01428">
    <property type="entry name" value="zf-AN1"/>
    <property type="match status" value="1"/>
</dbReference>
<dbReference type="Gene3D" id="3.10.20.90">
    <property type="entry name" value="Phosphatidylinositol 3-kinase Catalytic Subunit, Chain A, domain 1"/>
    <property type="match status" value="1"/>
</dbReference>
<dbReference type="SMART" id="SM00213">
    <property type="entry name" value="UBQ"/>
    <property type="match status" value="1"/>
</dbReference>
<evidence type="ECO:0000313" key="9">
    <source>
        <dbReference type="Proteomes" id="UP000254866"/>
    </source>
</evidence>
<name>A0A370TUJ1_9HELO</name>
<organism evidence="8 9">
    <name type="scientific">Venustampulla echinocandica</name>
    <dbReference type="NCBI Taxonomy" id="2656787"/>
    <lineage>
        <taxon>Eukaryota</taxon>
        <taxon>Fungi</taxon>
        <taxon>Dikarya</taxon>
        <taxon>Ascomycota</taxon>
        <taxon>Pezizomycotina</taxon>
        <taxon>Leotiomycetes</taxon>
        <taxon>Helotiales</taxon>
        <taxon>Pleuroascaceae</taxon>
        <taxon>Venustampulla</taxon>
    </lineage>
</organism>
<evidence type="ECO:0000256" key="5">
    <source>
        <dbReference type="SAM" id="MobiDB-lite"/>
    </source>
</evidence>
<feature type="region of interest" description="Disordered" evidence="5">
    <location>
        <begin position="27"/>
        <end position="50"/>
    </location>
</feature>
<dbReference type="Pfam" id="PF00240">
    <property type="entry name" value="ubiquitin"/>
    <property type="match status" value="1"/>
</dbReference>
<protein>
    <recommendedName>
        <fullName evidence="10">AN1-type zinc finger protein</fullName>
    </recommendedName>
</protein>
<dbReference type="SUPFAM" id="SSF54236">
    <property type="entry name" value="Ubiquitin-like"/>
    <property type="match status" value="1"/>
</dbReference>
<dbReference type="InterPro" id="IPR019956">
    <property type="entry name" value="Ubiquitin_dom"/>
</dbReference>
<evidence type="ECO:0000256" key="4">
    <source>
        <dbReference type="PROSITE-ProRule" id="PRU00449"/>
    </source>
</evidence>
<dbReference type="AlphaFoldDB" id="A0A370TUJ1"/>
<keyword evidence="2 4" id="KW-0863">Zinc-finger</keyword>
<dbReference type="Proteomes" id="UP000254866">
    <property type="component" value="Unassembled WGS sequence"/>
</dbReference>
<dbReference type="PRINTS" id="PR00348">
    <property type="entry name" value="UBIQUITIN"/>
</dbReference>
<keyword evidence="3" id="KW-0862">Zinc</keyword>
<dbReference type="InterPro" id="IPR000626">
    <property type="entry name" value="Ubiquitin-like_dom"/>
</dbReference>
<keyword evidence="9" id="KW-1185">Reference proteome</keyword>
<dbReference type="GeneID" id="43596378"/>
<evidence type="ECO:0000256" key="3">
    <source>
        <dbReference type="ARBA" id="ARBA00022833"/>
    </source>
</evidence>
<dbReference type="STRING" id="2656787.A0A370TUJ1"/>
<dbReference type="InterPro" id="IPR000058">
    <property type="entry name" value="Znf_AN1"/>
</dbReference>
<feature type="domain" description="Ubiquitin-like" evidence="6">
    <location>
        <begin position="19"/>
        <end position="118"/>
    </location>
</feature>
<comment type="caution">
    <text evidence="8">The sequence shown here is derived from an EMBL/GenBank/DDBJ whole genome shotgun (WGS) entry which is preliminary data.</text>
</comment>
<dbReference type="SUPFAM" id="SSF118310">
    <property type="entry name" value="AN1-like Zinc finger"/>
    <property type="match status" value="1"/>
</dbReference>
<evidence type="ECO:0000259" key="6">
    <source>
        <dbReference type="PROSITE" id="PS50053"/>
    </source>
</evidence>
<dbReference type="GO" id="GO:0008270">
    <property type="term" value="F:zinc ion binding"/>
    <property type="evidence" value="ECO:0007669"/>
    <property type="project" value="UniProtKB-KW"/>
</dbReference>
<accession>A0A370TUJ1</accession>
<keyword evidence="1" id="KW-0479">Metal-binding</keyword>
<dbReference type="RefSeq" id="XP_031871845.1">
    <property type="nucleotide sequence ID" value="XM_032012152.1"/>
</dbReference>
<dbReference type="InterPro" id="IPR029071">
    <property type="entry name" value="Ubiquitin-like_domsf"/>
</dbReference>
<evidence type="ECO:0000256" key="1">
    <source>
        <dbReference type="ARBA" id="ARBA00022723"/>
    </source>
</evidence>
<dbReference type="EMBL" id="NPIC01000002">
    <property type="protein sequence ID" value="RDL39189.1"/>
    <property type="molecule type" value="Genomic_DNA"/>
</dbReference>
<dbReference type="OrthoDB" id="428577at2759"/>
<dbReference type="PROSITE" id="PS50053">
    <property type="entry name" value="UBIQUITIN_2"/>
    <property type="match status" value="1"/>
</dbReference>
<sequence length="190" mass="20754">MHSTPSSSRSASPDMVDTMQIFINTVSGSSMPHIPSSPSQQSQEQEQELTPSAAIPITVPSDLSIQNLTTLLSVRTSLPESDLRLVHAGKHLSPSSTLADYHIARDSTLHLALPLRGGMPPKKIRCTYKDCKEGAQRIIGDCGFCNGHYCGKHRLLEDHKCDGLEDCKKESHDRNAAQLNAERTQVIKGI</sequence>
<evidence type="ECO:0008006" key="10">
    <source>
        <dbReference type="Google" id="ProtNLM"/>
    </source>
</evidence>
<reference evidence="8 9" key="1">
    <citation type="journal article" date="2018" name="IMA Fungus">
        <title>IMA Genome-F 9: Draft genome sequence of Annulohypoxylon stygium, Aspergillus mulundensis, Berkeleyomyces basicola (syn. Thielaviopsis basicola), Ceratocystis smalleyi, two Cercospora beticola strains, Coleophoma cylindrospora, Fusarium fracticaudum, Phialophora cf. hyalina, and Morchella septimelata.</title>
        <authorList>
            <person name="Wingfield B.D."/>
            <person name="Bills G.F."/>
            <person name="Dong Y."/>
            <person name="Huang W."/>
            <person name="Nel W.J."/>
            <person name="Swalarsk-Parry B.S."/>
            <person name="Vaghefi N."/>
            <person name="Wilken P.M."/>
            <person name="An Z."/>
            <person name="de Beer Z.W."/>
            <person name="De Vos L."/>
            <person name="Chen L."/>
            <person name="Duong T.A."/>
            <person name="Gao Y."/>
            <person name="Hammerbacher A."/>
            <person name="Kikkert J.R."/>
            <person name="Li Y."/>
            <person name="Li H."/>
            <person name="Li K."/>
            <person name="Li Q."/>
            <person name="Liu X."/>
            <person name="Ma X."/>
            <person name="Naidoo K."/>
            <person name="Pethybridge S.J."/>
            <person name="Sun J."/>
            <person name="Steenkamp E.T."/>
            <person name="van der Nest M.A."/>
            <person name="van Wyk S."/>
            <person name="Wingfield M.J."/>
            <person name="Xiong C."/>
            <person name="Yue Q."/>
            <person name="Zhang X."/>
        </authorList>
    </citation>
    <scope>NUCLEOTIDE SEQUENCE [LARGE SCALE GENOMIC DNA]</scope>
    <source>
        <strain evidence="8 9">BP 5553</strain>
    </source>
</reference>
<feature type="domain" description="AN1-type" evidence="7">
    <location>
        <begin position="120"/>
        <end position="169"/>
    </location>
</feature>
<gene>
    <name evidence="8" type="ORF">BP5553_03529</name>
</gene>
<evidence type="ECO:0000259" key="7">
    <source>
        <dbReference type="PROSITE" id="PS51039"/>
    </source>
</evidence>
<evidence type="ECO:0000256" key="2">
    <source>
        <dbReference type="ARBA" id="ARBA00022771"/>
    </source>
</evidence>